<protein>
    <submittedName>
        <fullName evidence="2">Uncharacterized protein</fullName>
    </submittedName>
</protein>
<evidence type="ECO:0000256" key="1">
    <source>
        <dbReference type="SAM" id="MobiDB-lite"/>
    </source>
</evidence>
<gene>
    <name evidence="2" type="ORF">PPSIR1_15305</name>
</gene>
<feature type="region of interest" description="Disordered" evidence="1">
    <location>
        <begin position="1"/>
        <end position="28"/>
    </location>
</feature>
<proteinExistence type="predicted"/>
<sequence length="514" mass="53360">MAAEAGAEDGEEDGEEVPCDPAGTSTGCSAEDIISLDFDIDPDSAPIVAGQRLEDVYADYGVSISVLDGGDGAIAFASSDPDGASVDNDPDLGTPNEAYGGPGEGSSGASNTVAQHNLLIAAENLDDEDEDGIVDEPDDAGSGATLRFAFDAPVCLHSLVMIDIDDGEHVEFTLTHAGVLEPSDFVIDGQGDNSRVEVDFTQELGADACEVSELTMRLTGSGGIDDLGFCDNACDDDEPSDACPLVVECVEDCEDLSCVSACYSTGSVGPVLEASALVNCITDAGCDLDDAPCIEASCGVEAYECMHGPMTCAELAVCVELCGGDEDCQASCAYESTSLAQPQLEALQACASDNDCQDQSCLEEQCPAELYTCTSGLSDDYSCPLAADCVLGCNNDPVCEINCQPIAPETQPELDSLVACAELNECDGFGCTIEFCPQEWGMCASGDQTCVESLACLQSCYDEPLCEANCFNQAQMPDLFFLDQLLACIAVNGCEDQDCIEDQCGDALAVCEGG</sequence>
<keyword evidence="3" id="KW-1185">Reference proteome</keyword>
<feature type="region of interest" description="Disordered" evidence="1">
    <location>
        <begin position="78"/>
        <end position="110"/>
    </location>
</feature>
<name>A6GFI6_9BACT</name>
<feature type="compositionally biased region" description="Acidic residues" evidence="1">
    <location>
        <begin position="1"/>
        <end position="18"/>
    </location>
</feature>
<comment type="caution">
    <text evidence="2">The sequence shown here is derived from an EMBL/GenBank/DDBJ whole genome shotgun (WGS) entry which is preliminary data.</text>
</comment>
<dbReference type="Proteomes" id="UP000005801">
    <property type="component" value="Unassembled WGS sequence"/>
</dbReference>
<evidence type="ECO:0000313" key="3">
    <source>
        <dbReference type="Proteomes" id="UP000005801"/>
    </source>
</evidence>
<evidence type="ECO:0000313" key="2">
    <source>
        <dbReference type="EMBL" id="EDM75358.1"/>
    </source>
</evidence>
<dbReference type="AlphaFoldDB" id="A6GFI6"/>
<accession>A6GFI6</accession>
<dbReference type="STRING" id="391625.PPSIR1_15305"/>
<dbReference type="EMBL" id="ABCS01000094">
    <property type="protein sequence ID" value="EDM75358.1"/>
    <property type="molecule type" value="Genomic_DNA"/>
</dbReference>
<reference evidence="2 3" key="1">
    <citation type="submission" date="2007-06" db="EMBL/GenBank/DDBJ databases">
        <authorList>
            <person name="Shimkets L."/>
            <person name="Ferriera S."/>
            <person name="Johnson J."/>
            <person name="Kravitz S."/>
            <person name="Beeson K."/>
            <person name="Sutton G."/>
            <person name="Rogers Y.-H."/>
            <person name="Friedman R."/>
            <person name="Frazier M."/>
            <person name="Venter J.C."/>
        </authorList>
    </citation>
    <scope>NUCLEOTIDE SEQUENCE [LARGE SCALE GENOMIC DNA]</scope>
    <source>
        <strain evidence="2 3">SIR-1</strain>
    </source>
</reference>
<organism evidence="2 3">
    <name type="scientific">Plesiocystis pacifica SIR-1</name>
    <dbReference type="NCBI Taxonomy" id="391625"/>
    <lineage>
        <taxon>Bacteria</taxon>
        <taxon>Pseudomonadati</taxon>
        <taxon>Myxococcota</taxon>
        <taxon>Polyangia</taxon>
        <taxon>Nannocystales</taxon>
        <taxon>Nannocystaceae</taxon>
        <taxon>Plesiocystis</taxon>
    </lineage>
</organism>